<evidence type="ECO:0000256" key="11">
    <source>
        <dbReference type="ARBA" id="ARBA00023136"/>
    </source>
</evidence>
<dbReference type="PANTHER" id="PTHR14402">
    <property type="entry name" value="RECEPTOR TRANSPORTING PROTEIN"/>
    <property type="match status" value="1"/>
</dbReference>
<dbReference type="eggNOG" id="KOG1217">
    <property type="taxonomic scope" value="Eukaryota"/>
</dbReference>
<proteinExistence type="inferred from homology"/>
<dbReference type="InParanoid" id="G3HT98"/>
<comment type="similarity">
    <text evidence="3">Belongs to the EGF-CFC (Cripto-1/FRL1/Cryptic) family.</text>
</comment>
<evidence type="ECO:0000256" key="7">
    <source>
        <dbReference type="ARBA" id="ARBA00022723"/>
    </source>
</evidence>
<evidence type="ECO:0000313" key="16">
    <source>
        <dbReference type="EMBL" id="EGW05629.1"/>
    </source>
</evidence>
<dbReference type="GO" id="GO:0098552">
    <property type="term" value="C:side of membrane"/>
    <property type="evidence" value="ECO:0007669"/>
    <property type="project" value="UniProtKB-KW"/>
</dbReference>
<evidence type="ECO:0000256" key="12">
    <source>
        <dbReference type="ARBA" id="ARBA00023157"/>
    </source>
</evidence>
<keyword evidence="5" id="KW-0336">GPI-anchor</keyword>
<dbReference type="Gene3D" id="2.10.25.10">
    <property type="entry name" value="Laminin"/>
    <property type="match status" value="1"/>
</dbReference>
<dbReference type="GO" id="GO:0051205">
    <property type="term" value="P:protein insertion into membrane"/>
    <property type="evidence" value="ECO:0007669"/>
    <property type="project" value="TreeGrafter"/>
</dbReference>
<evidence type="ECO:0000256" key="13">
    <source>
        <dbReference type="ARBA" id="ARBA00023180"/>
    </source>
</evidence>
<dbReference type="Pfam" id="PF13695">
    <property type="entry name" value="Zn_ribbon_3CxxC"/>
    <property type="match status" value="1"/>
</dbReference>
<comment type="subcellular location">
    <subcellularLocation>
        <location evidence="2">Membrane</location>
        <topology evidence="2">Lipid-anchor</topology>
        <topology evidence="2">GPI-anchor</topology>
    </subcellularLocation>
    <subcellularLocation>
        <location evidence="1">Membrane</location>
        <topology evidence="1">Single-pass membrane protein</topology>
    </subcellularLocation>
</comment>
<feature type="disulfide bond" evidence="14">
    <location>
        <begin position="223"/>
        <end position="232"/>
    </location>
</feature>
<evidence type="ECO:0000256" key="6">
    <source>
        <dbReference type="ARBA" id="ARBA00022692"/>
    </source>
</evidence>
<dbReference type="Pfam" id="PF09443">
    <property type="entry name" value="CFC"/>
    <property type="match status" value="1"/>
</dbReference>
<dbReference type="GO" id="GO:0008270">
    <property type="term" value="F:zinc ion binding"/>
    <property type="evidence" value="ECO:0007669"/>
    <property type="project" value="UniProtKB-KW"/>
</dbReference>
<keyword evidence="8" id="KW-0863">Zinc-finger</keyword>
<dbReference type="PROSITE" id="PS00022">
    <property type="entry name" value="EGF_1"/>
    <property type="match status" value="1"/>
</dbReference>
<dbReference type="SMART" id="SM01328">
    <property type="entry name" value="zf-3CxxC"/>
    <property type="match status" value="1"/>
</dbReference>
<evidence type="ECO:0000256" key="3">
    <source>
        <dbReference type="ARBA" id="ARBA00007384"/>
    </source>
</evidence>
<keyword evidence="16" id="KW-0675">Receptor</keyword>
<evidence type="ECO:0000256" key="1">
    <source>
        <dbReference type="ARBA" id="ARBA00004167"/>
    </source>
</evidence>
<dbReference type="GO" id="GO:0031849">
    <property type="term" value="F:olfactory receptor binding"/>
    <property type="evidence" value="ECO:0007669"/>
    <property type="project" value="TreeGrafter"/>
</dbReference>
<protein>
    <submittedName>
        <fullName evidence="16">Receptor-transporting protein 3</fullName>
    </submittedName>
</protein>
<dbReference type="AlphaFoldDB" id="G3HT98"/>
<dbReference type="CDD" id="cd00054">
    <property type="entry name" value="EGF_CA"/>
    <property type="match status" value="1"/>
</dbReference>
<keyword evidence="5" id="KW-0449">Lipoprotein</keyword>
<dbReference type="GO" id="GO:0070697">
    <property type="term" value="F:activin receptor binding"/>
    <property type="evidence" value="ECO:0007669"/>
    <property type="project" value="UniProtKB-ARBA"/>
</dbReference>
<gene>
    <name evidence="16" type="ORF">I79_014123</name>
</gene>
<evidence type="ECO:0000256" key="2">
    <source>
        <dbReference type="ARBA" id="ARBA00004589"/>
    </source>
</evidence>
<evidence type="ECO:0000313" key="17">
    <source>
        <dbReference type="Proteomes" id="UP000001075"/>
    </source>
</evidence>
<evidence type="ECO:0000259" key="15">
    <source>
        <dbReference type="PROSITE" id="PS50026"/>
    </source>
</evidence>
<dbReference type="InterPro" id="IPR027377">
    <property type="entry name" value="ZAR1/RTP1-5-like_Znf-3CxxC"/>
</dbReference>
<keyword evidence="12 14" id="KW-1015">Disulfide bond</keyword>
<accession>G3HT98</accession>
<keyword evidence="7" id="KW-0479">Metal-binding</keyword>
<keyword evidence="11" id="KW-0472">Membrane</keyword>
<feature type="domain" description="EGF-like" evidence="15">
    <location>
        <begin position="209"/>
        <end position="233"/>
    </location>
</feature>
<dbReference type="FunFam" id="2.10.25.10:FF:000421">
    <property type="entry name" value="Teratocarcinoma-derived growth factor"/>
    <property type="match status" value="1"/>
</dbReference>
<sequence>MMEEDDIEVWQQVFQELIQEVKPWHKWTLTPDKDLLPDVLKPGWTQYQQKTFARFHCSSCSRSWASGCVLMVFHMHWCEKTGTGQVKMRAFAQRCNKCPKPPFAAPEFTWDNISRILNNLLFRILKKCYREGFEQMDEIPLVGDTSLEGPHDSNNWLDHHEVTILSPRDLAIRDNSLRNPEGPAVHSQSFKLVPSVGIQNSKLLNKTCCLNGGTCILGSFCACPPSFYGRNCERDVRKEHCGSVLHGNWLPKKCSLCRCWHGQLHCFPQTFLPGCDGHVMDQDLPASRTPGQAPSVPTTFMLAGICLFLEMKV</sequence>
<dbReference type="InterPro" id="IPR000742">
    <property type="entry name" value="EGF"/>
</dbReference>
<dbReference type="InterPro" id="IPR019011">
    <property type="entry name" value="Cryptic/Cripto_CFC-dom"/>
</dbReference>
<keyword evidence="6" id="KW-0812">Transmembrane</keyword>
<reference evidence="17" key="1">
    <citation type="journal article" date="2011" name="Nat. Biotechnol.">
        <title>The genomic sequence of the Chinese hamster ovary (CHO)-K1 cell line.</title>
        <authorList>
            <person name="Xu X."/>
            <person name="Nagarajan H."/>
            <person name="Lewis N.E."/>
            <person name="Pan S."/>
            <person name="Cai Z."/>
            <person name="Liu X."/>
            <person name="Chen W."/>
            <person name="Xie M."/>
            <person name="Wang W."/>
            <person name="Hammond S."/>
            <person name="Andersen M.R."/>
            <person name="Neff N."/>
            <person name="Passarelli B."/>
            <person name="Koh W."/>
            <person name="Fan H.C."/>
            <person name="Wang J."/>
            <person name="Gui Y."/>
            <person name="Lee K.H."/>
            <person name="Betenbaugh M.J."/>
            <person name="Quake S.R."/>
            <person name="Famili I."/>
            <person name="Palsson B.O."/>
            <person name="Wang J."/>
        </authorList>
    </citation>
    <scope>NUCLEOTIDE SEQUENCE [LARGE SCALE GENOMIC DNA]</scope>
    <source>
        <strain evidence="17">CHO K1 cell line</strain>
    </source>
</reference>
<dbReference type="Proteomes" id="UP000001075">
    <property type="component" value="Unassembled WGS sequence"/>
</dbReference>
<dbReference type="GO" id="GO:0006612">
    <property type="term" value="P:protein targeting to membrane"/>
    <property type="evidence" value="ECO:0007669"/>
    <property type="project" value="TreeGrafter"/>
</dbReference>
<dbReference type="GO" id="GO:0005737">
    <property type="term" value="C:cytoplasm"/>
    <property type="evidence" value="ECO:0007669"/>
    <property type="project" value="TreeGrafter"/>
</dbReference>
<name>G3HT98_CRIGR</name>
<dbReference type="PaxDb" id="10029-XP_007619665.1"/>
<dbReference type="GO" id="GO:0001580">
    <property type="term" value="P:detection of chemical stimulus involved in sensory perception of bitter taste"/>
    <property type="evidence" value="ECO:0007669"/>
    <property type="project" value="TreeGrafter"/>
</dbReference>
<evidence type="ECO:0000256" key="14">
    <source>
        <dbReference type="PROSITE-ProRule" id="PRU00076"/>
    </source>
</evidence>
<dbReference type="STRING" id="10029.G3HT98"/>
<organism evidence="16 17">
    <name type="scientific">Cricetulus griseus</name>
    <name type="common">Chinese hamster</name>
    <name type="synonym">Cricetulus barabensis griseus</name>
    <dbReference type="NCBI Taxonomy" id="10029"/>
    <lineage>
        <taxon>Eukaryota</taxon>
        <taxon>Metazoa</taxon>
        <taxon>Chordata</taxon>
        <taxon>Craniata</taxon>
        <taxon>Vertebrata</taxon>
        <taxon>Euteleostomi</taxon>
        <taxon>Mammalia</taxon>
        <taxon>Eutheria</taxon>
        <taxon>Euarchontoglires</taxon>
        <taxon>Glires</taxon>
        <taxon>Rodentia</taxon>
        <taxon>Myomorpha</taxon>
        <taxon>Muroidea</taxon>
        <taxon>Cricetidae</taxon>
        <taxon>Cricetinae</taxon>
        <taxon>Cricetulus</taxon>
    </lineage>
</organism>
<keyword evidence="10" id="KW-1133">Transmembrane helix</keyword>
<dbReference type="InterPro" id="IPR026096">
    <property type="entry name" value="R-trans_p"/>
</dbReference>
<dbReference type="GO" id="GO:0038092">
    <property type="term" value="P:nodal signaling pathway"/>
    <property type="evidence" value="ECO:0007669"/>
    <property type="project" value="UniProtKB-ARBA"/>
</dbReference>
<evidence type="ECO:0000256" key="9">
    <source>
        <dbReference type="ARBA" id="ARBA00022833"/>
    </source>
</evidence>
<keyword evidence="13" id="KW-0325">Glycoprotein</keyword>
<evidence type="ECO:0000256" key="5">
    <source>
        <dbReference type="ARBA" id="ARBA00022622"/>
    </source>
</evidence>
<evidence type="ECO:0000256" key="10">
    <source>
        <dbReference type="ARBA" id="ARBA00022989"/>
    </source>
</evidence>
<dbReference type="EMBL" id="JH000691">
    <property type="protein sequence ID" value="EGW05629.1"/>
    <property type="molecule type" value="Genomic_DNA"/>
</dbReference>
<keyword evidence="4 14" id="KW-0245">EGF-like domain</keyword>
<comment type="caution">
    <text evidence="14">Lacks conserved residue(s) required for the propagation of feature annotation.</text>
</comment>
<dbReference type="SUPFAM" id="SSF57196">
    <property type="entry name" value="EGF/Laminin"/>
    <property type="match status" value="2"/>
</dbReference>
<dbReference type="PANTHER" id="PTHR14402:SF9">
    <property type="entry name" value="RECEPTOR-TRANSPORTING PROTEIN 3"/>
    <property type="match status" value="1"/>
</dbReference>
<dbReference type="PROSITE" id="PS50026">
    <property type="entry name" value="EGF_3"/>
    <property type="match status" value="1"/>
</dbReference>
<evidence type="ECO:0000256" key="4">
    <source>
        <dbReference type="ARBA" id="ARBA00022536"/>
    </source>
</evidence>
<evidence type="ECO:0000256" key="8">
    <source>
        <dbReference type="ARBA" id="ARBA00022771"/>
    </source>
</evidence>
<keyword evidence="9" id="KW-0862">Zinc</keyword>